<dbReference type="EMBL" id="FQYI01000003">
    <property type="protein sequence ID" value="SHI65155.1"/>
    <property type="molecule type" value="Genomic_DNA"/>
</dbReference>
<sequence length="463" mass="51015">MNFRYFFGTMLCILFAAISCKTDEIVFDAPTSALKFSKDTVFIDTVYHQIRSEAYAVKVYNQEDKDVMIPRIALRDGANSQYRINVDGRPGTQFTNVPLRRKDSLFIFVEMAPKANAPEAIAEDKIQFEGAANTKEITLFSVVQDAEFFIESKTNPNIITENIVWDNSKAKVIFGKLSLAEGKTLTIQKGTKVYFTKNGSLSLGKNSTLKVNGELGNEVLFRGDRSDTRYDTIALNWKGISADQGAKLHINYAKIFGGETGILLNSSEAEIKNSIIHTFQKFGIQSVASKLNLENSVLSNCGEANLGIYKGGSTTLLHSTLANFWKLNSAMPAYALFVTNEFNNGNSTENGAVNLTVKNSIIFGERENAVSFKPINGQNFSYQFSHSLLKIGKDSGFSFDANPAIKNSIKNEDPKFANIFTHKLNLRVKDDSPAKAKTPVISGLEKDIAGTSRTNPATIGAYQ</sequence>
<dbReference type="AlphaFoldDB" id="A0A1M6CVQ3"/>
<dbReference type="Proteomes" id="UP000184335">
    <property type="component" value="Unassembled WGS sequence"/>
</dbReference>
<proteinExistence type="predicted"/>
<name>A0A1M6CVQ3_9FLAO</name>
<dbReference type="PROSITE" id="PS51257">
    <property type="entry name" value="PROKAR_LIPOPROTEIN"/>
    <property type="match status" value="1"/>
</dbReference>
<dbReference type="SUPFAM" id="SSF51126">
    <property type="entry name" value="Pectin lyase-like"/>
    <property type="match status" value="1"/>
</dbReference>
<organism evidence="1 2">
    <name type="scientific">Cruoricaptor ignavus</name>
    <dbReference type="NCBI Taxonomy" id="1118202"/>
    <lineage>
        <taxon>Bacteria</taxon>
        <taxon>Pseudomonadati</taxon>
        <taxon>Bacteroidota</taxon>
        <taxon>Flavobacteriia</taxon>
        <taxon>Flavobacteriales</taxon>
        <taxon>Weeksellaceae</taxon>
        <taxon>Cruoricaptor</taxon>
    </lineage>
</organism>
<evidence type="ECO:0008006" key="3">
    <source>
        <dbReference type="Google" id="ProtNLM"/>
    </source>
</evidence>
<dbReference type="STRING" id="1118202.SAMN05443429_10329"/>
<accession>A0A1M6CVQ3</accession>
<evidence type="ECO:0000313" key="2">
    <source>
        <dbReference type="Proteomes" id="UP000184335"/>
    </source>
</evidence>
<protein>
    <recommendedName>
        <fullName evidence="3">Right handed beta helix region</fullName>
    </recommendedName>
</protein>
<keyword evidence="2" id="KW-1185">Reference proteome</keyword>
<dbReference type="InterPro" id="IPR011050">
    <property type="entry name" value="Pectin_lyase_fold/virulence"/>
</dbReference>
<reference evidence="1 2" key="1">
    <citation type="submission" date="2016-11" db="EMBL/GenBank/DDBJ databases">
        <authorList>
            <person name="Jaros S."/>
            <person name="Januszkiewicz K."/>
            <person name="Wedrychowicz H."/>
        </authorList>
    </citation>
    <scope>NUCLEOTIDE SEQUENCE [LARGE SCALE GENOMIC DNA]</scope>
    <source>
        <strain evidence="1 2">DSM 25479</strain>
    </source>
</reference>
<gene>
    <name evidence="1" type="ORF">SAMN05443429_10329</name>
</gene>
<dbReference type="RefSeq" id="WP_073178696.1">
    <property type="nucleotide sequence ID" value="NZ_FQYI01000003.1"/>
</dbReference>
<evidence type="ECO:0000313" key="1">
    <source>
        <dbReference type="EMBL" id="SHI65155.1"/>
    </source>
</evidence>